<evidence type="ECO:0000313" key="4">
    <source>
        <dbReference type="Proteomes" id="UP000429607"/>
    </source>
</evidence>
<name>A0A6A4BU97_9STRA</name>
<evidence type="ECO:0000313" key="6">
    <source>
        <dbReference type="Proteomes" id="UP000435112"/>
    </source>
</evidence>
<proteinExistence type="predicted"/>
<dbReference type="Proteomes" id="UP000429607">
    <property type="component" value="Unassembled WGS sequence"/>
</dbReference>
<dbReference type="EMBL" id="QXFU01004258">
    <property type="protein sequence ID" value="KAE8969762.1"/>
    <property type="molecule type" value="Genomic_DNA"/>
</dbReference>
<dbReference type="EMBL" id="QXFV01004656">
    <property type="protein sequence ID" value="KAE8968475.1"/>
    <property type="molecule type" value="Genomic_DNA"/>
</dbReference>
<accession>A0A6A4BU97</accession>
<organism evidence="3 5">
    <name type="scientific">Phytophthora rubi</name>
    <dbReference type="NCBI Taxonomy" id="129364"/>
    <lineage>
        <taxon>Eukaryota</taxon>
        <taxon>Sar</taxon>
        <taxon>Stramenopiles</taxon>
        <taxon>Oomycota</taxon>
        <taxon>Peronosporomycetes</taxon>
        <taxon>Peronosporales</taxon>
        <taxon>Peronosporaceae</taxon>
        <taxon>Phytophthora</taxon>
    </lineage>
</organism>
<sequence length="36" mass="3896">MPTSNSAAIDVYEDNTLDTQSCTNTLIYKAMSAIRG</sequence>
<dbReference type="Proteomes" id="UP000434957">
    <property type="component" value="Unassembled WGS sequence"/>
</dbReference>
<evidence type="ECO:0000313" key="2">
    <source>
        <dbReference type="EMBL" id="KAE8969762.1"/>
    </source>
</evidence>
<dbReference type="EMBL" id="QXFT01004308">
    <property type="protein sequence ID" value="KAE9278802.1"/>
    <property type="molecule type" value="Genomic_DNA"/>
</dbReference>
<dbReference type="AlphaFoldDB" id="A0A6A4BU97"/>
<gene>
    <name evidence="1" type="ORF">PR001_g27781</name>
    <name evidence="2" type="ORF">PR002_g27333</name>
    <name evidence="3" type="ORF">PR003_g28415</name>
</gene>
<evidence type="ECO:0000313" key="3">
    <source>
        <dbReference type="EMBL" id="KAE9278802.1"/>
    </source>
</evidence>
<dbReference type="Proteomes" id="UP000435112">
    <property type="component" value="Unassembled WGS sequence"/>
</dbReference>
<dbReference type="OrthoDB" id="10278128at2759"/>
<comment type="caution">
    <text evidence="3">The sequence shown here is derived from an EMBL/GenBank/DDBJ whole genome shotgun (WGS) entry which is preliminary data.</text>
</comment>
<keyword evidence="5" id="KW-1185">Reference proteome</keyword>
<evidence type="ECO:0000313" key="1">
    <source>
        <dbReference type="EMBL" id="KAE8968475.1"/>
    </source>
</evidence>
<reference evidence="3 5" key="1">
    <citation type="submission" date="2018-08" db="EMBL/GenBank/DDBJ databases">
        <title>Genomic investigation of the strawberry pathogen Phytophthora fragariae indicates pathogenicity is determined by transcriptional variation in three key races.</title>
        <authorList>
            <person name="Adams T.M."/>
            <person name="Armitage A.D."/>
            <person name="Sobczyk M.K."/>
            <person name="Bates H.J."/>
            <person name="Dunwell J.M."/>
            <person name="Nellist C.F."/>
            <person name="Harrison R.J."/>
        </authorList>
    </citation>
    <scope>NUCLEOTIDE SEQUENCE [LARGE SCALE GENOMIC DNA]</scope>
    <source>
        <strain evidence="1 4">SCRP249</strain>
        <strain evidence="2 6">SCRP324</strain>
        <strain evidence="3 5">SCRP333</strain>
    </source>
</reference>
<evidence type="ECO:0000313" key="5">
    <source>
        <dbReference type="Proteomes" id="UP000434957"/>
    </source>
</evidence>
<protein>
    <submittedName>
        <fullName evidence="3">Uncharacterized protein</fullName>
    </submittedName>
</protein>